<dbReference type="OrthoDB" id="10503578at2759"/>
<gene>
    <name evidence="2" type="ORF">BLS_008417</name>
</gene>
<dbReference type="EMBL" id="WNWQ01000071">
    <property type="protein sequence ID" value="KAE9980710.1"/>
    <property type="molecule type" value="Genomic_DNA"/>
</dbReference>
<protein>
    <submittedName>
        <fullName evidence="2">Uncharacterized protein</fullName>
    </submittedName>
</protein>
<evidence type="ECO:0000256" key="1">
    <source>
        <dbReference type="SAM" id="MobiDB-lite"/>
    </source>
</evidence>
<dbReference type="Proteomes" id="UP000433883">
    <property type="component" value="Unassembled WGS sequence"/>
</dbReference>
<name>A0A8H3Z054_VENIN</name>
<feature type="compositionally biased region" description="Basic and acidic residues" evidence="1">
    <location>
        <begin position="139"/>
        <end position="154"/>
    </location>
</feature>
<feature type="compositionally biased region" description="Polar residues" evidence="1">
    <location>
        <begin position="49"/>
        <end position="75"/>
    </location>
</feature>
<accession>A0A8H3Z054</accession>
<sequence length="180" mass="19338">MQRTVVRPALRRSSHIAKTTTRFASTSHARASSFSSTINSPAGRCTKPELTSTSSSKPVTENTGRPVSTKSTAASQALPEAYPGKPGGLFDNGQLESEDPVKKMEAIPNPRPHYVSDWVHNMVGQSNMLQGILYGIQNPDDKPGLLGKLKENSGKRKGKQKDKWEYGGESDGDGKAVAGK</sequence>
<evidence type="ECO:0000313" key="3">
    <source>
        <dbReference type="Proteomes" id="UP000433883"/>
    </source>
</evidence>
<dbReference type="AlphaFoldDB" id="A0A8H3Z054"/>
<feature type="region of interest" description="Disordered" evidence="1">
    <location>
        <begin position="137"/>
        <end position="180"/>
    </location>
</feature>
<feature type="region of interest" description="Disordered" evidence="1">
    <location>
        <begin position="19"/>
        <end position="95"/>
    </location>
</feature>
<reference evidence="2 3" key="1">
    <citation type="submission" date="2019-11" db="EMBL/GenBank/DDBJ databases">
        <title>Venturia inaequalis Genome Resource.</title>
        <authorList>
            <person name="Lichtner F.J."/>
        </authorList>
    </citation>
    <scope>NUCLEOTIDE SEQUENCE [LARGE SCALE GENOMIC DNA]</scope>
    <source>
        <strain evidence="2">Bline_iso_100314</strain>
    </source>
</reference>
<organism evidence="2 3">
    <name type="scientific">Venturia inaequalis</name>
    <name type="common">Apple scab fungus</name>
    <dbReference type="NCBI Taxonomy" id="5025"/>
    <lineage>
        <taxon>Eukaryota</taxon>
        <taxon>Fungi</taxon>
        <taxon>Dikarya</taxon>
        <taxon>Ascomycota</taxon>
        <taxon>Pezizomycotina</taxon>
        <taxon>Dothideomycetes</taxon>
        <taxon>Pleosporomycetidae</taxon>
        <taxon>Venturiales</taxon>
        <taxon>Venturiaceae</taxon>
        <taxon>Venturia</taxon>
    </lineage>
</organism>
<proteinExistence type="predicted"/>
<feature type="compositionally biased region" description="Low complexity" evidence="1">
    <location>
        <begin position="19"/>
        <end position="37"/>
    </location>
</feature>
<comment type="caution">
    <text evidence="2">The sequence shown here is derived from an EMBL/GenBank/DDBJ whole genome shotgun (WGS) entry which is preliminary data.</text>
</comment>
<evidence type="ECO:0000313" key="2">
    <source>
        <dbReference type="EMBL" id="KAE9980710.1"/>
    </source>
</evidence>